<dbReference type="Pfam" id="PF03171">
    <property type="entry name" value="2OG-FeII_Oxy"/>
    <property type="match status" value="1"/>
</dbReference>
<evidence type="ECO:0000313" key="6">
    <source>
        <dbReference type="EnsemblPlants" id="AUR62007329-RA:cds"/>
    </source>
</evidence>
<reference evidence="6" key="1">
    <citation type="journal article" date="2017" name="Nature">
        <title>The genome of Chenopodium quinoa.</title>
        <authorList>
            <person name="Jarvis D.E."/>
            <person name="Ho Y.S."/>
            <person name="Lightfoot D.J."/>
            <person name="Schmoeckel S.M."/>
            <person name="Li B."/>
            <person name="Borm T.J.A."/>
            <person name="Ohyanagi H."/>
            <person name="Mineta K."/>
            <person name="Michell C.T."/>
            <person name="Saber N."/>
            <person name="Kharbatia N.M."/>
            <person name="Rupper R.R."/>
            <person name="Sharp A.R."/>
            <person name="Dally N."/>
            <person name="Boughton B.A."/>
            <person name="Woo Y.H."/>
            <person name="Gao G."/>
            <person name="Schijlen E.G.W.M."/>
            <person name="Guo X."/>
            <person name="Momin A.A."/>
            <person name="Negrao S."/>
            <person name="Al-Babili S."/>
            <person name="Gehring C."/>
            <person name="Roessner U."/>
            <person name="Jung C."/>
            <person name="Murphy K."/>
            <person name="Arold S.T."/>
            <person name="Gojobori T."/>
            <person name="van der Linden C.G."/>
            <person name="van Loo E.N."/>
            <person name="Jellen E.N."/>
            <person name="Maughan P.J."/>
            <person name="Tester M."/>
        </authorList>
    </citation>
    <scope>NUCLEOTIDE SEQUENCE [LARGE SCALE GENOMIC DNA]</scope>
    <source>
        <strain evidence="6">cv. PI 614886</strain>
    </source>
</reference>
<evidence type="ECO:0000256" key="2">
    <source>
        <dbReference type="ARBA" id="ARBA00022723"/>
    </source>
</evidence>
<dbReference type="InterPro" id="IPR044861">
    <property type="entry name" value="IPNS-like_FE2OG_OXY"/>
</dbReference>
<dbReference type="Proteomes" id="UP000596660">
    <property type="component" value="Unplaced"/>
</dbReference>
<organism evidence="6 7">
    <name type="scientific">Chenopodium quinoa</name>
    <name type="common">Quinoa</name>
    <dbReference type="NCBI Taxonomy" id="63459"/>
    <lineage>
        <taxon>Eukaryota</taxon>
        <taxon>Viridiplantae</taxon>
        <taxon>Streptophyta</taxon>
        <taxon>Embryophyta</taxon>
        <taxon>Tracheophyta</taxon>
        <taxon>Spermatophyta</taxon>
        <taxon>Magnoliopsida</taxon>
        <taxon>eudicotyledons</taxon>
        <taxon>Gunneridae</taxon>
        <taxon>Pentapetalae</taxon>
        <taxon>Caryophyllales</taxon>
        <taxon>Chenopodiaceae</taxon>
        <taxon>Chenopodioideae</taxon>
        <taxon>Atripliceae</taxon>
        <taxon>Chenopodium</taxon>
    </lineage>
</organism>
<dbReference type="GO" id="GO:0016491">
    <property type="term" value="F:oxidoreductase activity"/>
    <property type="evidence" value="ECO:0007669"/>
    <property type="project" value="UniProtKB-KW"/>
</dbReference>
<sequence>VKNHGMASLFLDELLKVSRQFFALPLEEKLKCSIAEDFFNGYGNAAVIAGDHTLNWNDRLFLTVYPEEQRRLQVWPQTPLKFREVLHEFSLSLRKMLEVILKAMARSLGLKEDSFVKEHGEQGSIDTRFGIYPRCSRPDKVYGVHPHSDRSSITVLLSDINVPEGLHIQKDDQWFKVPVIPGALFVNLGDFAEVMSNGIFKSVAHRVVTNSERERFSVAAFCTPEPENEVGPINELISSNQPQLYKKFFALPLEEKLNYSAMEEDVYSGYGNSAVLAGAEDKPINWNYRLFRTVYPEDQRKIQFWPQKPQKFR</sequence>
<evidence type="ECO:0000256" key="3">
    <source>
        <dbReference type="ARBA" id="ARBA00023004"/>
    </source>
</evidence>
<dbReference type="FunFam" id="2.60.120.330:FF:000079">
    <property type="entry name" value="Protein SRG1"/>
    <property type="match status" value="1"/>
</dbReference>
<keyword evidence="2 4" id="KW-0479">Metal-binding</keyword>
<dbReference type="AlphaFoldDB" id="A0A803L640"/>
<dbReference type="InterPro" id="IPR026992">
    <property type="entry name" value="DIOX_N"/>
</dbReference>
<dbReference type="EnsemblPlants" id="AUR62007329-RA">
    <property type="protein sequence ID" value="AUR62007329-RA:cds"/>
    <property type="gene ID" value="AUR62007329"/>
</dbReference>
<evidence type="ECO:0000256" key="1">
    <source>
        <dbReference type="ARBA" id="ARBA00008056"/>
    </source>
</evidence>
<protein>
    <recommendedName>
        <fullName evidence="5">Fe2OG dioxygenase domain-containing protein</fullName>
    </recommendedName>
</protein>
<dbReference type="Pfam" id="PF14226">
    <property type="entry name" value="DIOX_N"/>
    <property type="match status" value="1"/>
</dbReference>
<accession>A0A803L640</accession>
<proteinExistence type="inferred from homology"/>
<dbReference type="Gene3D" id="2.60.120.330">
    <property type="entry name" value="B-lactam Antibiotic, Isopenicillin N Synthase, Chain"/>
    <property type="match status" value="2"/>
</dbReference>
<keyword evidence="4" id="KW-0560">Oxidoreductase</keyword>
<dbReference type="InterPro" id="IPR050295">
    <property type="entry name" value="Plant_2OG-oxidoreductases"/>
</dbReference>
<dbReference type="OMA" id="REMPVQE"/>
<feature type="domain" description="Fe2OG dioxygenase" evidence="5">
    <location>
        <begin position="123"/>
        <end position="224"/>
    </location>
</feature>
<dbReference type="GO" id="GO:0046872">
    <property type="term" value="F:metal ion binding"/>
    <property type="evidence" value="ECO:0007669"/>
    <property type="project" value="UniProtKB-KW"/>
</dbReference>
<dbReference type="InterPro" id="IPR005123">
    <property type="entry name" value="Oxoglu/Fe-dep_dioxygenase_dom"/>
</dbReference>
<keyword evidence="3 4" id="KW-0408">Iron</keyword>
<evidence type="ECO:0000256" key="4">
    <source>
        <dbReference type="RuleBase" id="RU003682"/>
    </source>
</evidence>
<dbReference type="PANTHER" id="PTHR47991">
    <property type="entry name" value="OXOGLUTARATE/IRON-DEPENDENT DIOXYGENASE"/>
    <property type="match status" value="1"/>
</dbReference>
<dbReference type="SUPFAM" id="SSF51197">
    <property type="entry name" value="Clavaminate synthase-like"/>
    <property type="match status" value="2"/>
</dbReference>
<evidence type="ECO:0000259" key="5">
    <source>
        <dbReference type="PROSITE" id="PS51471"/>
    </source>
</evidence>
<evidence type="ECO:0000313" key="7">
    <source>
        <dbReference type="Proteomes" id="UP000596660"/>
    </source>
</evidence>
<reference evidence="6" key="2">
    <citation type="submission" date="2021-03" db="UniProtKB">
        <authorList>
            <consortium name="EnsemblPlants"/>
        </authorList>
    </citation>
    <scope>IDENTIFICATION</scope>
</reference>
<dbReference type="Gramene" id="AUR62007329-RA">
    <property type="protein sequence ID" value="AUR62007329-RA:cds"/>
    <property type="gene ID" value="AUR62007329"/>
</dbReference>
<dbReference type="InterPro" id="IPR027443">
    <property type="entry name" value="IPNS-like_sf"/>
</dbReference>
<dbReference type="PROSITE" id="PS51471">
    <property type="entry name" value="FE2OG_OXY"/>
    <property type="match status" value="1"/>
</dbReference>
<name>A0A803L640_CHEQI</name>
<comment type="similarity">
    <text evidence="1 4">Belongs to the iron/ascorbate-dependent oxidoreductase family.</text>
</comment>
<keyword evidence="7" id="KW-1185">Reference proteome</keyword>